<evidence type="ECO:0000256" key="1">
    <source>
        <dbReference type="SAM" id="SignalP"/>
    </source>
</evidence>
<dbReference type="Gene3D" id="2.130.10.10">
    <property type="entry name" value="YVTN repeat-like/Quinoprotein amine dehydrogenase"/>
    <property type="match status" value="2"/>
</dbReference>
<dbReference type="SUPFAM" id="SSF50998">
    <property type="entry name" value="Quinoprotein alcohol dehydrogenase-like"/>
    <property type="match status" value="1"/>
</dbReference>
<comment type="caution">
    <text evidence="3">The sequence shown here is derived from an EMBL/GenBank/DDBJ whole genome shotgun (WGS) entry which is preliminary data.</text>
</comment>
<evidence type="ECO:0000313" key="4">
    <source>
        <dbReference type="Proteomes" id="UP000787625"/>
    </source>
</evidence>
<dbReference type="EMBL" id="DWUP01000096">
    <property type="protein sequence ID" value="HJD52996.1"/>
    <property type="molecule type" value="Genomic_DNA"/>
</dbReference>
<gene>
    <name evidence="3" type="ORF">IAA93_04650</name>
</gene>
<protein>
    <submittedName>
        <fullName evidence="3">Por secretion system protein</fullName>
    </submittedName>
</protein>
<proteinExistence type="predicted"/>
<dbReference type="InterPro" id="IPR048954">
    <property type="entry name" value="PorZ_N"/>
</dbReference>
<dbReference type="AlphaFoldDB" id="A0A9D2UIK8"/>
<keyword evidence="1" id="KW-0732">Signal</keyword>
<accession>A0A9D2UIK8</accession>
<dbReference type="Pfam" id="PF21544">
    <property type="entry name" value="PorZ_N_b_propeller"/>
    <property type="match status" value="1"/>
</dbReference>
<dbReference type="SUPFAM" id="SSF63829">
    <property type="entry name" value="Calcium-dependent phosphotriesterase"/>
    <property type="match status" value="2"/>
</dbReference>
<reference evidence="3" key="2">
    <citation type="submission" date="2021-04" db="EMBL/GenBank/DDBJ databases">
        <authorList>
            <person name="Gilroy R."/>
        </authorList>
    </citation>
    <scope>NUCLEOTIDE SEQUENCE</scope>
    <source>
        <strain evidence="3">MalCec1-1739</strain>
    </source>
</reference>
<dbReference type="InterPro" id="IPR011110">
    <property type="entry name" value="Reg_prop"/>
</dbReference>
<feature type="domain" description="PorZ N-terminal beta-propeller" evidence="2">
    <location>
        <begin position="51"/>
        <end position="201"/>
    </location>
</feature>
<dbReference type="InterPro" id="IPR015943">
    <property type="entry name" value="WD40/YVTN_repeat-like_dom_sf"/>
</dbReference>
<name>A0A9D2UIK8_9BACT</name>
<evidence type="ECO:0000313" key="3">
    <source>
        <dbReference type="EMBL" id="HJD52996.1"/>
    </source>
</evidence>
<reference evidence="3" key="1">
    <citation type="journal article" date="2021" name="PeerJ">
        <title>Extensive microbial diversity within the chicken gut microbiome revealed by metagenomics and culture.</title>
        <authorList>
            <person name="Gilroy R."/>
            <person name="Ravi A."/>
            <person name="Getino M."/>
            <person name="Pursley I."/>
            <person name="Horton D.L."/>
            <person name="Alikhan N.F."/>
            <person name="Baker D."/>
            <person name="Gharbi K."/>
            <person name="Hall N."/>
            <person name="Watson M."/>
            <person name="Adriaenssens E.M."/>
            <person name="Foster-Nyarko E."/>
            <person name="Jarju S."/>
            <person name="Secka A."/>
            <person name="Antonio M."/>
            <person name="Oren A."/>
            <person name="Chaudhuri R.R."/>
            <person name="La Ragione R."/>
            <person name="Hildebrand F."/>
            <person name="Pallen M.J."/>
        </authorList>
    </citation>
    <scope>NUCLEOTIDE SEQUENCE</scope>
    <source>
        <strain evidence="3">MalCec1-1739</strain>
    </source>
</reference>
<dbReference type="Pfam" id="PF07494">
    <property type="entry name" value="Reg_prop"/>
    <property type="match status" value="1"/>
</dbReference>
<feature type="signal peptide" evidence="1">
    <location>
        <begin position="1"/>
        <end position="24"/>
    </location>
</feature>
<sequence>MKAILRNLALAAAASLLAAVMADAQTAVGEWMAYQSFGDASGVESHGNMTFCLSNGNLYSFDTDDGSVTPYNRVNLLNGNKASVIGYGAADRVLVVVYDDGNIDLVEGAERTYNIADLMQSTSITDKGINDITVSGHTAYLAGDFGICLLNLERREIANTYLFEYSVLSVAECGGKLFAATDDGVYAGDMSDNLLDRGNWQLVSVSLMQRLATTDDGSLYAIDGAGLYRWDGAGQFVTVSSGAYTILTTDGDRAVVGSGNVVTVVGSDGHAQTFDIGRPLSDISCNSSTGTYWFACGGQLLNGYSFDGASLSPEYTSIAPEGPRHELFYFMKFFGTDLYIAGGMLNYPDVFNPGTVMRYSGGRWTYLDENISSITGISYYNTTSVALDPADASHIFASSSFGGLYEFRDDKFVNLYTYYADPAKYNSSLTSVLPNSEEPRLYVRVDGLNYDRYGNLWMVNSGSQNIINVMKSDGSWRSFDHREIADAPTVDRMLIDSSGRIWITIRRGIKGLFCFDYAGTVDDTSDDQTKYISAFVNQDGDNNGSLAVYAVAEDRNGAIWVGTERGPYIINNPSRIFIDGTPQLTQVKVPRNDGTNLADFLLANEAISAIVVDGANRKWLGTHNTGLYLLSPDGLEMIEHFTTDNSPLFSNYIQSLAMNPETGELFIGTDRGLLSYRTDSSEPEAEFSESVYAFPNPVEPGYQGLVSVTGLVYDTDVKITDTAGRVIATGRSNGGTFSWDCRDAYGREVATGVYMVVASDPEGKNGIVTKITVIR</sequence>
<evidence type="ECO:0000259" key="2">
    <source>
        <dbReference type="Pfam" id="PF21544"/>
    </source>
</evidence>
<dbReference type="Gene3D" id="2.60.40.4070">
    <property type="match status" value="1"/>
</dbReference>
<feature type="chain" id="PRO_5038628289" evidence="1">
    <location>
        <begin position="25"/>
        <end position="775"/>
    </location>
</feature>
<dbReference type="InterPro" id="IPR011047">
    <property type="entry name" value="Quinoprotein_ADH-like_sf"/>
</dbReference>
<organism evidence="3 4">
    <name type="scientific">Candidatus Avibacteroides avistercoris</name>
    <dbReference type="NCBI Taxonomy" id="2840690"/>
    <lineage>
        <taxon>Bacteria</taxon>
        <taxon>Pseudomonadati</taxon>
        <taxon>Bacteroidota</taxon>
        <taxon>Bacteroidia</taxon>
        <taxon>Bacteroidales</taxon>
        <taxon>Bacteroidaceae</taxon>
        <taxon>Bacteroidaceae incertae sedis</taxon>
        <taxon>Candidatus Avibacteroides</taxon>
    </lineage>
</organism>
<dbReference type="Proteomes" id="UP000787625">
    <property type="component" value="Unassembled WGS sequence"/>
</dbReference>